<dbReference type="PANTHER" id="PTHR43284">
    <property type="entry name" value="ASPARAGINE SYNTHETASE (GLUTAMINE-HYDROLYZING)"/>
    <property type="match status" value="1"/>
</dbReference>
<feature type="active site" description="For GATase activity" evidence="8">
    <location>
        <position position="2"/>
    </location>
</feature>
<dbReference type="Proteomes" id="UP000189670">
    <property type="component" value="Unassembled WGS sequence"/>
</dbReference>
<dbReference type="GO" id="GO:0004066">
    <property type="term" value="F:asparagine synthase (glutamine-hydrolyzing) activity"/>
    <property type="evidence" value="ECO:0007669"/>
    <property type="project" value="UniProtKB-EC"/>
</dbReference>
<keyword evidence="4 9" id="KW-0547">Nucleotide-binding</keyword>
<dbReference type="AlphaFoldDB" id="A0A1V1PFM2"/>
<dbReference type="PANTHER" id="PTHR43284:SF1">
    <property type="entry name" value="ASPARAGINE SYNTHETASE"/>
    <property type="match status" value="1"/>
</dbReference>
<protein>
    <recommendedName>
        <fullName evidence="3">asparagine synthase (glutamine-hydrolyzing)</fullName>
        <ecNumber evidence="3">6.3.5.4</ecNumber>
    </recommendedName>
</protein>
<dbReference type="InterPro" id="IPR033738">
    <property type="entry name" value="AsnB_N"/>
</dbReference>
<dbReference type="SUPFAM" id="SSF56235">
    <property type="entry name" value="N-terminal nucleophile aminohydrolases (Ntn hydrolases)"/>
    <property type="match status" value="1"/>
</dbReference>
<evidence type="ECO:0000313" key="13">
    <source>
        <dbReference type="Proteomes" id="UP000189670"/>
    </source>
</evidence>
<dbReference type="InterPro" id="IPR029055">
    <property type="entry name" value="Ntn_hydrolases_N"/>
</dbReference>
<evidence type="ECO:0000256" key="6">
    <source>
        <dbReference type="ARBA" id="ARBA00022962"/>
    </source>
</evidence>
<dbReference type="PROSITE" id="PS51278">
    <property type="entry name" value="GATASE_TYPE_2"/>
    <property type="match status" value="1"/>
</dbReference>
<evidence type="ECO:0000256" key="9">
    <source>
        <dbReference type="PIRSR" id="PIRSR001589-2"/>
    </source>
</evidence>
<dbReference type="InterPro" id="IPR006426">
    <property type="entry name" value="Asn_synth_AEB"/>
</dbReference>
<dbReference type="NCBIfam" id="TIGR01536">
    <property type="entry name" value="asn_synth_AEB"/>
    <property type="match status" value="1"/>
</dbReference>
<feature type="binding site" evidence="9">
    <location>
        <position position="100"/>
    </location>
    <ligand>
        <name>L-glutamine</name>
        <dbReference type="ChEBI" id="CHEBI:58359"/>
    </ligand>
</feature>
<dbReference type="GO" id="GO:0005524">
    <property type="term" value="F:ATP binding"/>
    <property type="evidence" value="ECO:0007669"/>
    <property type="project" value="UniProtKB-KW"/>
</dbReference>
<evidence type="ECO:0000256" key="1">
    <source>
        <dbReference type="ARBA" id="ARBA00005187"/>
    </source>
</evidence>
<reference evidence="13" key="1">
    <citation type="submission" date="2012-11" db="EMBL/GenBank/DDBJ databases">
        <authorList>
            <person name="Lucero-Rivera Y.E."/>
            <person name="Tovar-Ramirez D."/>
        </authorList>
    </citation>
    <scope>NUCLEOTIDE SEQUENCE [LARGE SCALE GENOMIC DNA]</scope>
    <source>
        <strain evidence="13">Araruama</strain>
    </source>
</reference>
<dbReference type="PIRSF" id="PIRSF001589">
    <property type="entry name" value="Asn_synthetase_glu-h"/>
    <property type="match status" value="1"/>
</dbReference>
<dbReference type="InterPro" id="IPR014729">
    <property type="entry name" value="Rossmann-like_a/b/a_fold"/>
</dbReference>
<keyword evidence="6 8" id="KW-0315">Glutamine amidotransferase</keyword>
<evidence type="ECO:0000256" key="2">
    <source>
        <dbReference type="ARBA" id="ARBA00005752"/>
    </source>
</evidence>
<dbReference type="Gene3D" id="3.40.50.620">
    <property type="entry name" value="HUPs"/>
    <property type="match status" value="1"/>
</dbReference>
<accession>A0A1V1PFM2</accession>
<dbReference type="CDD" id="cd00712">
    <property type="entry name" value="AsnB"/>
    <property type="match status" value="1"/>
</dbReference>
<comment type="catalytic activity">
    <reaction evidence="7">
        <text>L-aspartate + L-glutamine + ATP + H2O = L-asparagine + L-glutamate + AMP + diphosphate + H(+)</text>
        <dbReference type="Rhea" id="RHEA:12228"/>
        <dbReference type="ChEBI" id="CHEBI:15377"/>
        <dbReference type="ChEBI" id="CHEBI:15378"/>
        <dbReference type="ChEBI" id="CHEBI:29985"/>
        <dbReference type="ChEBI" id="CHEBI:29991"/>
        <dbReference type="ChEBI" id="CHEBI:30616"/>
        <dbReference type="ChEBI" id="CHEBI:33019"/>
        <dbReference type="ChEBI" id="CHEBI:58048"/>
        <dbReference type="ChEBI" id="CHEBI:58359"/>
        <dbReference type="ChEBI" id="CHEBI:456215"/>
        <dbReference type="EC" id="6.3.5.4"/>
    </reaction>
</comment>
<dbReference type="Pfam" id="PF13537">
    <property type="entry name" value="GATase_7"/>
    <property type="match status" value="1"/>
</dbReference>
<keyword evidence="8" id="KW-0028">Amino-acid biosynthesis</keyword>
<evidence type="ECO:0000313" key="12">
    <source>
        <dbReference type="EMBL" id="ETR73600.1"/>
    </source>
</evidence>
<dbReference type="Gene3D" id="3.60.20.10">
    <property type="entry name" value="Glutamine Phosphoribosylpyrophosphate, subunit 1, domain 1"/>
    <property type="match status" value="1"/>
</dbReference>
<feature type="site" description="Important for beta-aspartyl-AMP intermediate formation" evidence="10">
    <location>
        <position position="369"/>
    </location>
</feature>
<evidence type="ECO:0000256" key="5">
    <source>
        <dbReference type="ARBA" id="ARBA00022840"/>
    </source>
</evidence>
<evidence type="ECO:0000256" key="7">
    <source>
        <dbReference type="ARBA" id="ARBA00048741"/>
    </source>
</evidence>
<dbReference type="InterPro" id="IPR001962">
    <property type="entry name" value="Asn_synthase"/>
</dbReference>
<keyword evidence="5 9" id="KW-0067">ATP-binding</keyword>
<keyword evidence="8" id="KW-0061">Asparagine biosynthesis</keyword>
<dbReference type="EMBL" id="ATBP01000049">
    <property type="protein sequence ID" value="ETR73600.1"/>
    <property type="molecule type" value="Genomic_DNA"/>
</dbReference>
<feature type="binding site" evidence="9">
    <location>
        <position position="293"/>
    </location>
    <ligand>
        <name>ATP</name>
        <dbReference type="ChEBI" id="CHEBI:30616"/>
    </ligand>
</feature>
<evidence type="ECO:0000256" key="4">
    <source>
        <dbReference type="ARBA" id="ARBA00022741"/>
    </source>
</evidence>
<dbReference type="InterPro" id="IPR051786">
    <property type="entry name" value="ASN_synthetase/amidase"/>
</dbReference>
<gene>
    <name evidence="12" type="ORF">OMM_00828</name>
</gene>
<comment type="caution">
    <text evidence="12">The sequence shown here is derived from an EMBL/GenBank/DDBJ whole genome shotgun (WGS) entry which is preliminary data.</text>
</comment>
<organism evidence="12 13">
    <name type="scientific">Candidatus Magnetoglobus multicellularis str. Araruama</name>
    <dbReference type="NCBI Taxonomy" id="890399"/>
    <lineage>
        <taxon>Bacteria</taxon>
        <taxon>Pseudomonadati</taxon>
        <taxon>Thermodesulfobacteriota</taxon>
        <taxon>Desulfobacteria</taxon>
        <taxon>Desulfobacterales</taxon>
        <taxon>Desulfobacteraceae</taxon>
        <taxon>Candidatus Magnetoglobus</taxon>
    </lineage>
</organism>
<comment type="similarity">
    <text evidence="2">Belongs to the asparagine synthetase family.</text>
</comment>
<evidence type="ECO:0000256" key="3">
    <source>
        <dbReference type="ARBA" id="ARBA00012737"/>
    </source>
</evidence>
<dbReference type="InterPro" id="IPR017932">
    <property type="entry name" value="GATase_2_dom"/>
</dbReference>
<dbReference type="SUPFAM" id="SSF52402">
    <property type="entry name" value="Adenine nucleotide alpha hydrolases-like"/>
    <property type="match status" value="1"/>
</dbReference>
<dbReference type="GO" id="GO:0005829">
    <property type="term" value="C:cytosol"/>
    <property type="evidence" value="ECO:0007669"/>
    <property type="project" value="TreeGrafter"/>
</dbReference>
<sequence length="621" mass="71851">MCGIIGVYDTNNNQNIDQTLLSNMANTLFHRGPDDSGFYIKDNLGLGFMRLSIIDLTTGNQPMFNEDKSLISICNGEVFNYQDIKKDLKSKGHQFYTDCDAEVLVHLYEEHGIDFISKLNGQFAFAIFDKSQKKLILARDHAGIAPLFYTMNKGVFIFGSEIKAILKHPLVKPAVDLTGLDQIFSFPGLVSPTTMFKNIYSLKPGHCIIVKNGELIVKEYWDLNYPEVSDIEYNQSENDYIEKLEELLLQSVKYRLIADVPVGFYLSGGLDSSMIAGLIHRTNPNEKRHSFSIGFNEAELDETRHQQLMSSHVNSIHHEIIFEWYDISERFKNMIFHIECPVKESYNTCSLALSESVKKNNIKVILTGEGADELFAGYVGYRFDEALRAGNDWDDISRIYEEEENQKLWGDRNFFYEIRQYELKDIKHAIYSQHVRSLFQDFDCTNENLVDKSKLNHRHSIHKRSYLDFKLRLADHLLSDHGDRLAYANSIEARYPFLDINVLEFAKEIPPNLKLNGLTEKYILKRIAEKYLPESIINREKFGFVAPGSPYLIGRSEEWINDTLSYNTIKRQGYFDPDTIERLKKIYMSENFSLNLPFENDLLMIVLSFGVFLDLFDMPDY</sequence>
<proteinExistence type="inferred from homology"/>
<dbReference type="GO" id="GO:0006529">
    <property type="term" value="P:asparagine biosynthetic process"/>
    <property type="evidence" value="ECO:0007669"/>
    <property type="project" value="UniProtKB-KW"/>
</dbReference>
<dbReference type="EC" id="6.3.5.4" evidence="3"/>
<comment type="pathway">
    <text evidence="1">Amino-acid biosynthesis; L-asparagine biosynthesis; L-asparagine from L-aspartate (L-Gln route): step 1/1.</text>
</comment>
<dbReference type="CDD" id="cd01991">
    <property type="entry name" value="Asn_synthase_B_C"/>
    <property type="match status" value="1"/>
</dbReference>
<evidence type="ECO:0000256" key="10">
    <source>
        <dbReference type="PIRSR" id="PIRSR001589-3"/>
    </source>
</evidence>
<dbReference type="Pfam" id="PF00733">
    <property type="entry name" value="Asn_synthase"/>
    <property type="match status" value="1"/>
</dbReference>
<evidence type="ECO:0000259" key="11">
    <source>
        <dbReference type="PROSITE" id="PS51278"/>
    </source>
</evidence>
<feature type="domain" description="Glutamine amidotransferase type-2" evidence="11">
    <location>
        <begin position="2"/>
        <end position="213"/>
    </location>
</feature>
<evidence type="ECO:0000256" key="8">
    <source>
        <dbReference type="PIRSR" id="PIRSR001589-1"/>
    </source>
</evidence>
<name>A0A1V1PFM2_9BACT</name>